<keyword evidence="3" id="KW-0808">Transferase</keyword>
<evidence type="ECO:0000313" key="3">
    <source>
        <dbReference type="EMBL" id="MBU3077345.1"/>
    </source>
</evidence>
<feature type="transmembrane region" description="Helical" evidence="1">
    <location>
        <begin position="20"/>
        <end position="39"/>
    </location>
</feature>
<feature type="transmembrane region" description="Helical" evidence="1">
    <location>
        <begin position="59"/>
        <end position="76"/>
    </location>
</feature>
<dbReference type="Proteomes" id="UP000776276">
    <property type="component" value="Unassembled WGS sequence"/>
</dbReference>
<dbReference type="InterPro" id="IPR050640">
    <property type="entry name" value="Bact_2-comp_sensor_kinase"/>
</dbReference>
<organism evidence="3 4">
    <name type="scientific">Sphingomonas quercus</name>
    <dbReference type="NCBI Taxonomy" id="2842451"/>
    <lineage>
        <taxon>Bacteria</taxon>
        <taxon>Pseudomonadati</taxon>
        <taxon>Pseudomonadota</taxon>
        <taxon>Alphaproteobacteria</taxon>
        <taxon>Sphingomonadales</taxon>
        <taxon>Sphingomonadaceae</taxon>
        <taxon>Sphingomonas</taxon>
    </lineage>
</organism>
<evidence type="ECO:0000259" key="2">
    <source>
        <dbReference type="Pfam" id="PF06580"/>
    </source>
</evidence>
<sequence length="366" mass="40139">MSLLNDRQQPARDKRISTTARQALVLTALIWLVTSYGAYAVSELIAGRTGFVRDLPLDLPAVLAVALLAFGLYPVAVAQEARSPVRRWAAMLAAAVAIAFAQSIVNMLENWMLGVIPALEAAHLPLIRQRFGRNFLSHLYMCIATGALFIFLIETRRTELQRLQRLRAERIAADARMAALSLQMNPHFLFNALNSVSSLIILGETAAADAMVGRLADFLRRSLSADPTVPIPLSEEMGAVASYMEIEETRFEERLIFTLDLPDDLAQQEVLPFLLQPLAENAVKYGVARSRRPVEVRVSAHREDGVLILRVEDDAATQESASPGPGIGIAIGNVRERLAVHYGPQASVTAHATESGFVSEIRIPLR</sequence>
<feature type="transmembrane region" description="Helical" evidence="1">
    <location>
        <begin position="88"/>
        <end position="105"/>
    </location>
</feature>
<gene>
    <name evidence="3" type="ORF">KOF26_05640</name>
</gene>
<dbReference type="InterPro" id="IPR010559">
    <property type="entry name" value="Sig_transdc_His_kin_internal"/>
</dbReference>
<name>A0ABS6BGC5_9SPHN</name>
<keyword evidence="4" id="KW-1185">Reference proteome</keyword>
<dbReference type="PANTHER" id="PTHR34220:SF9">
    <property type="entry name" value="SIGNAL TRANSDUCTION HISTIDINE KINASE INTERNAL REGION DOMAIN-CONTAINING PROTEIN"/>
    <property type="match status" value="1"/>
</dbReference>
<evidence type="ECO:0000313" key="4">
    <source>
        <dbReference type="Proteomes" id="UP000776276"/>
    </source>
</evidence>
<dbReference type="Pfam" id="PF06580">
    <property type="entry name" value="His_kinase"/>
    <property type="match status" value="1"/>
</dbReference>
<dbReference type="RefSeq" id="WP_216321415.1">
    <property type="nucleotide sequence ID" value="NZ_JAHKRT010000002.1"/>
</dbReference>
<keyword evidence="3" id="KW-0418">Kinase</keyword>
<proteinExistence type="predicted"/>
<protein>
    <submittedName>
        <fullName evidence="3">Histidine kinase</fullName>
    </submittedName>
</protein>
<evidence type="ECO:0000256" key="1">
    <source>
        <dbReference type="SAM" id="Phobius"/>
    </source>
</evidence>
<dbReference type="PANTHER" id="PTHR34220">
    <property type="entry name" value="SENSOR HISTIDINE KINASE YPDA"/>
    <property type="match status" value="1"/>
</dbReference>
<reference evidence="3 4" key="1">
    <citation type="submission" date="2021-06" db="EMBL/GenBank/DDBJ databases">
        <title>Sphingomonas sp. XMGL2, whole genome shotgun sequencing project.</title>
        <authorList>
            <person name="Zhao G."/>
            <person name="Shen L."/>
        </authorList>
    </citation>
    <scope>NUCLEOTIDE SEQUENCE [LARGE SCALE GENOMIC DNA]</scope>
    <source>
        <strain evidence="3 4">XMGL2</strain>
    </source>
</reference>
<feature type="transmembrane region" description="Helical" evidence="1">
    <location>
        <begin position="135"/>
        <end position="153"/>
    </location>
</feature>
<dbReference type="EMBL" id="JAHKRT010000002">
    <property type="protein sequence ID" value="MBU3077345.1"/>
    <property type="molecule type" value="Genomic_DNA"/>
</dbReference>
<dbReference type="GO" id="GO:0016301">
    <property type="term" value="F:kinase activity"/>
    <property type="evidence" value="ECO:0007669"/>
    <property type="project" value="UniProtKB-KW"/>
</dbReference>
<comment type="caution">
    <text evidence="3">The sequence shown here is derived from an EMBL/GenBank/DDBJ whole genome shotgun (WGS) entry which is preliminary data.</text>
</comment>
<accession>A0ABS6BGC5</accession>
<keyword evidence="1" id="KW-0472">Membrane</keyword>
<keyword evidence="1" id="KW-1133">Transmembrane helix</keyword>
<feature type="domain" description="Signal transduction histidine kinase internal region" evidence="2">
    <location>
        <begin position="175"/>
        <end position="255"/>
    </location>
</feature>
<keyword evidence="1" id="KW-0812">Transmembrane</keyword>